<evidence type="ECO:0000313" key="3">
    <source>
        <dbReference type="Proteomes" id="UP000317573"/>
    </source>
</evidence>
<evidence type="ECO:0000313" key="2">
    <source>
        <dbReference type="EMBL" id="TWH23072.1"/>
    </source>
</evidence>
<dbReference type="Pfam" id="PF14885">
    <property type="entry name" value="GHL15"/>
    <property type="match status" value="1"/>
</dbReference>
<name>A0A562EMB0_RHORH</name>
<dbReference type="InterPro" id="IPR029455">
    <property type="entry name" value="GHL15"/>
</dbReference>
<protein>
    <submittedName>
        <fullName evidence="2">Putative glycosyl hydrolase-like family 15 (GHL15) protein</fullName>
    </submittedName>
</protein>
<keyword evidence="1" id="KW-0732">Signal</keyword>
<dbReference type="EMBL" id="VLJT01000011">
    <property type="protein sequence ID" value="TWH23072.1"/>
    <property type="molecule type" value="Genomic_DNA"/>
</dbReference>
<evidence type="ECO:0000256" key="1">
    <source>
        <dbReference type="SAM" id="SignalP"/>
    </source>
</evidence>
<sequence>MHVAGLSRILMAGLLAASSLSCGASAEEGPTTAGSSVSDAREAIVSGPAFPRTATYYLDQDRLPPVEELARYDLVVVDHEWEHRVPRSYFDDLRARNPRLLLLAYVNLVDRPDGLGTPEYWTGRYDLWRFDSGGGSTFPREWLATTASGRTVSEWYGSTMTNLTDVAPRVADVTYAEYAAEWVADSVWSAGIWDGILLDVWSDRIYTADASAWDIDGDGDDEPDSEIYGPDGPWDRGLSLAEKRMRELMPDALLVANGARSPLGGSLDGSAWESFADPLGDREPRVDVDSYLRTSSDPSERKPGVWVTIDRLGWGTSRSETYRRARFFLTATLLQDGYWAPMLLHYGSAAYYDEMDGAGLGRGYLGRPLEDGVRNLEPDRNVYRRDFEYGTVLVNVGDRTEQVRLERKYRHLQGVQDPDTNNGSITDEIVLPPQDGIVLLRLDVQGSSPPSDR</sequence>
<proteinExistence type="predicted"/>
<gene>
    <name evidence="2" type="ORF">L618_001400000460</name>
</gene>
<feature type="chain" id="PRO_5021763908" evidence="1">
    <location>
        <begin position="27"/>
        <end position="453"/>
    </location>
</feature>
<keyword evidence="2" id="KW-0378">Hydrolase</keyword>
<organism evidence="2 3">
    <name type="scientific">Rhodococcus rhodochrous J45</name>
    <dbReference type="NCBI Taxonomy" id="935266"/>
    <lineage>
        <taxon>Bacteria</taxon>
        <taxon>Bacillati</taxon>
        <taxon>Actinomycetota</taxon>
        <taxon>Actinomycetes</taxon>
        <taxon>Mycobacteriales</taxon>
        <taxon>Nocardiaceae</taxon>
        <taxon>Rhodococcus</taxon>
    </lineage>
</organism>
<dbReference type="AlphaFoldDB" id="A0A562EMB0"/>
<feature type="signal peptide" evidence="1">
    <location>
        <begin position="1"/>
        <end position="26"/>
    </location>
</feature>
<reference evidence="2 3" key="1">
    <citation type="submission" date="2019-07" db="EMBL/GenBank/DDBJ databases">
        <title>Genome sequencing of lignin-degrading bacterial isolates.</title>
        <authorList>
            <person name="Gladden J."/>
        </authorList>
    </citation>
    <scope>NUCLEOTIDE SEQUENCE [LARGE SCALE GENOMIC DNA]</scope>
    <source>
        <strain evidence="2 3">J45</strain>
    </source>
</reference>
<dbReference type="GO" id="GO:0016787">
    <property type="term" value="F:hydrolase activity"/>
    <property type="evidence" value="ECO:0007669"/>
    <property type="project" value="UniProtKB-KW"/>
</dbReference>
<dbReference type="Proteomes" id="UP000317573">
    <property type="component" value="Unassembled WGS sequence"/>
</dbReference>
<comment type="caution">
    <text evidence="2">The sequence shown here is derived from an EMBL/GenBank/DDBJ whole genome shotgun (WGS) entry which is preliminary data.</text>
</comment>
<accession>A0A562EMB0</accession>